<reference evidence="4" key="1">
    <citation type="submission" date="2022-11" db="EMBL/GenBank/DDBJ databases">
        <authorList>
            <person name="Petersen C."/>
        </authorList>
    </citation>
    <scope>NUCLEOTIDE SEQUENCE</scope>
    <source>
        <strain evidence="4">IBT 21917</strain>
    </source>
</reference>
<dbReference type="InterPro" id="IPR017850">
    <property type="entry name" value="Alkaline_phosphatase_core_sf"/>
</dbReference>
<dbReference type="PANTHER" id="PTHR43751">
    <property type="entry name" value="SULFATASE"/>
    <property type="match status" value="1"/>
</dbReference>
<dbReference type="EMBL" id="JAPQKO010000006">
    <property type="protein sequence ID" value="KAJ5155467.1"/>
    <property type="molecule type" value="Genomic_DNA"/>
</dbReference>
<dbReference type="OrthoDB" id="103349at2759"/>
<keyword evidence="2" id="KW-1133">Transmembrane helix</keyword>
<feature type="transmembrane region" description="Helical" evidence="2">
    <location>
        <begin position="142"/>
        <end position="167"/>
    </location>
</feature>
<dbReference type="Proteomes" id="UP001146351">
    <property type="component" value="Unassembled WGS sequence"/>
</dbReference>
<evidence type="ECO:0000313" key="4">
    <source>
        <dbReference type="EMBL" id="KAJ5155467.1"/>
    </source>
</evidence>
<dbReference type="SUPFAM" id="SSF53649">
    <property type="entry name" value="Alkaline phosphatase-like"/>
    <property type="match status" value="1"/>
</dbReference>
<sequence length="886" mass="100616">MKVVSACQAYVRGTVDAIIRHPGRSLDSISDFSRRFFFTLAFLSLFFAKLLHLYAHLRSLPAHKVLVWGTTFFFQDVVILLFLRMFAQRIHSRPFAALAALFLILFGLTVSGMCAANTSFYVTTGAEIHWRQAKSFSGGGAAAFKTLLSGLTGFLVVEAILITATVFTSRRIHAFTGGILHVLAWPFRWVGARVRPIFNLVFRRFHKPNKGSDLPDPRIYEQIALDDDYHDRSDEEESDYLLDGRSAEHSAPRISSPPLLTRKTTERPWTRGIVLFIFVTFMTLRACRPPNPVYMYLSGTLPLQSLFEGGGHRDSPVDATGVPPNRDYLEGFSALHPPHHWDWLPKELPDGFTDWDKNDKQALHYDNARDPLHINNHNEPVLREIQEKLADGSVKIKHVIMVKLESTRADVFPLKKDSFMWKRIAETYKDKKIPQDVVDRLSNWTRTAELLTGFSNGFPHADNLFDGRKAYGGVSASNAFTSGTYTLKSMTATFCGVTPLVADFNVEWSHHIYQPCMAHIAEMLSQMPDITSETDDWTRWPWKSTWLQSVTESYDKQEKQTPVLGFKNKITKETMQKPGSKHYPPTEEEVNYYGYPDTELHDYIEDLVDEAEEKHERLFLGYLTSTSHHPWGLPHDLYDNVLGSSSGANGDLNRYLNTINFVDRWLSQVLDILEAKGVANETLIVMAGDHGLSLPNDGGVTPYDNPHIGSFQVPLLITHPNLPPLEVTAPVTNSQILPSIMDLLVETKSLSKDGHRAGRDILGLYEGQSLIRPILPEQDGKKDWQFSVMNTGGSWLAVRSGARPELRLVIPLVNDVEWRFSDLSQDPDEKKPISKFTLEDLAATLESKYDDDVLEWLWDAAYVTNWYVVENWHRYQYQPELEDGDK</sequence>
<keyword evidence="2" id="KW-0472">Membrane</keyword>
<keyword evidence="2" id="KW-0812">Transmembrane</keyword>
<dbReference type="Gene3D" id="3.40.720.10">
    <property type="entry name" value="Alkaline Phosphatase, subunit A"/>
    <property type="match status" value="1"/>
</dbReference>
<comment type="caution">
    <text evidence="4">The sequence shown here is derived from an EMBL/GenBank/DDBJ whole genome shotgun (WGS) entry which is preliminary data.</text>
</comment>
<dbReference type="InterPro" id="IPR052701">
    <property type="entry name" value="GAG_Ulvan_Degrading_Sulfatases"/>
</dbReference>
<feature type="transmembrane region" description="Helical" evidence="2">
    <location>
        <begin position="66"/>
        <end position="83"/>
    </location>
</feature>
<dbReference type="Pfam" id="PF00884">
    <property type="entry name" value="Sulfatase"/>
    <property type="match status" value="1"/>
</dbReference>
<evidence type="ECO:0000313" key="5">
    <source>
        <dbReference type="Proteomes" id="UP001146351"/>
    </source>
</evidence>
<name>A0A9W9HRL1_9EURO</name>
<feature type="domain" description="Sulfatase N-terminal" evidence="3">
    <location>
        <begin position="463"/>
        <end position="744"/>
    </location>
</feature>
<feature type="transmembrane region" description="Helical" evidence="2">
    <location>
        <begin position="95"/>
        <end position="122"/>
    </location>
</feature>
<keyword evidence="5" id="KW-1185">Reference proteome</keyword>
<proteinExistence type="predicted"/>
<organism evidence="4 5">
    <name type="scientific">Penicillium capsulatum</name>
    <dbReference type="NCBI Taxonomy" id="69766"/>
    <lineage>
        <taxon>Eukaryota</taxon>
        <taxon>Fungi</taxon>
        <taxon>Dikarya</taxon>
        <taxon>Ascomycota</taxon>
        <taxon>Pezizomycotina</taxon>
        <taxon>Eurotiomycetes</taxon>
        <taxon>Eurotiomycetidae</taxon>
        <taxon>Eurotiales</taxon>
        <taxon>Aspergillaceae</taxon>
        <taxon>Penicillium</taxon>
    </lineage>
</organism>
<dbReference type="AlphaFoldDB" id="A0A9W9HRL1"/>
<evidence type="ECO:0000259" key="3">
    <source>
        <dbReference type="Pfam" id="PF00884"/>
    </source>
</evidence>
<evidence type="ECO:0000256" key="1">
    <source>
        <dbReference type="SAM" id="MobiDB-lite"/>
    </source>
</evidence>
<feature type="region of interest" description="Disordered" evidence="1">
    <location>
        <begin position="240"/>
        <end position="260"/>
    </location>
</feature>
<dbReference type="PANTHER" id="PTHR43751:SF3">
    <property type="entry name" value="SULFATASE N-TERMINAL DOMAIN-CONTAINING PROTEIN"/>
    <property type="match status" value="1"/>
</dbReference>
<protein>
    <recommendedName>
        <fullName evidence="3">Sulfatase N-terminal domain-containing protein</fullName>
    </recommendedName>
</protein>
<dbReference type="InterPro" id="IPR000917">
    <property type="entry name" value="Sulfatase_N"/>
</dbReference>
<reference evidence="4" key="2">
    <citation type="journal article" date="2023" name="IMA Fungus">
        <title>Comparative genomic study of the Penicillium genus elucidates a diverse pangenome and 15 lateral gene transfer events.</title>
        <authorList>
            <person name="Petersen C."/>
            <person name="Sorensen T."/>
            <person name="Nielsen M.R."/>
            <person name="Sondergaard T.E."/>
            <person name="Sorensen J.L."/>
            <person name="Fitzpatrick D.A."/>
            <person name="Frisvad J.C."/>
            <person name="Nielsen K.L."/>
        </authorList>
    </citation>
    <scope>NUCLEOTIDE SEQUENCE</scope>
    <source>
        <strain evidence="4">IBT 21917</strain>
    </source>
</reference>
<accession>A0A9W9HRL1</accession>
<gene>
    <name evidence="4" type="ORF">N7492_008270</name>
</gene>
<evidence type="ECO:0000256" key="2">
    <source>
        <dbReference type="SAM" id="Phobius"/>
    </source>
</evidence>
<feature type="transmembrane region" description="Helical" evidence="2">
    <location>
        <begin position="36"/>
        <end position="54"/>
    </location>
</feature>